<evidence type="ECO:0000256" key="4">
    <source>
        <dbReference type="ARBA" id="ARBA00034320"/>
    </source>
</evidence>
<comment type="function">
    <text evidence="5">Zinc chaperone that directly transfers zinc cofactor to target proteins, thereby activating them. Zinc is transferred from the CXCC motif in the GTPase domain to the zinc binding site in target proteins in a process requiring GTP hydrolysis.</text>
</comment>
<dbReference type="PANTHER" id="PTHR43603:SF1">
    <property type="entry name" value="ZINC-REGULATED GTPASE METALLOPROTEIN ACTIVATOR 1"/>
    <property type="match status" value="1"/>
</dbReference>
<name>A0A941I3E3_9BURK</name>
<dbReference type="InterPro" id="IPR051927">
    <property type="entry name" value="Zn_Chap_cDPG_Synth"/>
</dbReference>
<dbReference type="RefSeq" id="WP_212684143.1">
    <property type="nucleotide sequence ID" value="NZ_JAGSPM010000005.1"/>
</dbReference>
<dbReference type="InterPro" id="IPR047920">
    <property type="entry name" value="ZigA-like"/>
</dbReference>
<feature type="domain" description="CobW C-terminal" evidence="7">
    <location>
        <begin position="258"/>
        <end position="373"/>
    </location>
</feature>
<proteinExistence type="inferred from homology"/>
<dbReference type="InterPro" id="IPR003495">
    <property type="entry name" value="CobW/HypB/UreG_nucleotide-bd"/>
</dbReference>
<dbReference type="CDD" id="cd03112">
    <property type="entry name" value="CobW-like"/>
    <property type="match status" value="1"/>
</dbReference>
<keyword evidence="9" id="KW-1185">Reference proteome</keyword>
<dbReference type="InterPro" id="IPR027417">
    <property type="entry name" value="P-loop_NTPase"/>
</dbReference>
<dbReference type="Pfam" id="PF07683">
    <property type="entry name" value="CobW_C"/>
    <property type="match status" value="1"/>
</dbReference>
<evidence type="ECO:0000256" key="2">
    <source>
        <dbReference type="ARBA" id="ARBA00022801"/>
    </source>
</evidence>
<evidence type="ECO:0000256" key="1">
    <source>
        <dbReference type="ARBA" id="ARBA00022741"/>
    </source>
</evidence>
<dbReference type="SUPFAM" id="SSF52540">
    <property type="entry name" value="P-loop containing nucleoside triphosphate hydrolases"/>
    <property type="match status" value="1"/>
</dbReference>
<evidence type="ECO:0000259" key="7">
    <source>
        <dbReference type="SMART" id="SM00833"/>
    </source>
</evidence>
<protein>
    <submittedName>
        <fullName evidence="8">Zinc metallochaperone GTPase ZigA</fullName>
    </submittedName>
</protein>
<dbReference type="Gene3D" id="3.30.1220.10">
    <property type="entry name" value="CobW-like, C-terminal domain"/>
    <property type="match status" value="1"/>
</dbReference>
<dbReference type="EMBL" id="JAGSPM010000005">
    <property type="protein sequence ID" value="MBR7746840.1"/>
    <property type="molecule type" value="Genomic_DNA"/>
</dbReference>
<dbReference type="GO" id="GO:0016787">
    <property type="term" value="F:hydrolase activity"/>
    <property type="evidence" value="ECO:0007669"/>
    <property type="project" value="UniProtKB-KW"/>
</dbReference>
<evidence type="ECO:0000256" key="6">
    <source>
        <dbReference type="ARBA" id="ARBA00049117"/>
    </source>
</evidence>
<evidence type="ECO:0000256" key="3">
    <source>
        <dbReference type="ARBA" id="ARBA00023186"/>
    </source>
</evidence>
<dbReference type="Pfam" id="PF02492">
    <property type="entry name" value="cobW"/>
    <property type="match status" value="1"/>
</dbReference>
<dbReference type="AlphaFoldDB" id="A0A941I3E3"/>
<sequence length="414" mass="47101">MTSTLLPVTVLSGFLGAGKTTLLNHILNNREGRRVAVIVNDMSEVNIDADLVREGGAQLSRAEEKLVEMSNGCICCTLREDLLIEIHRLAQEGRFDYLLIESTGISEPMPVAETFTFRDEEGRSLSDIARLDTMVTVVDAFNFLRDYKSTDSLQERGESMGNEDERNVVDLLIEQIEFCDVIVLNKADLVSQTEFEELHAILHSLNPRADIVPASFSRVDLDRVLNTKRFNFEQASAAPGWLKEMRGEHIPETEEYGIRSFAYRARRPFHPQRFWQKIHQGMPGVIRSKGYFWLATRMELAGEWSQAGSICRHHAAGLWWSAVERAEWPQDQEYLDRILNKSIAPYGDRRQELVFIGIQIDQEALSSELDQCLLTDAEMQMGEAMWKNFADPFPAWIDDEGDAEIDSEVEGEHA</sequence>
<comment type="similarity">
    <text evidence="4">Belongs to the SIMIBI class G3E GTPase family. ZNG1 subfamily.</text>
</comment>
<dbReference type="NCBIfam" id="NF038288">
    <property type="entry name" value="chaper_GTP_ZigA"/>
    <property type="match status" value="1"/>
</dbReference>
<comment type="catalytic activity">
    <reaction evidence="6">
        <text>GTP + H2O = GDP + phosphate + H(+)</text>
        <dbReference type="Rhea" id="RHEA:19669"/>
        <dbReference type="ChEBI" id="CHEBI:15377"/>
        <dbReference type="ChEBI" id="CHEBI:15378"/>
        <dbReference type="ChEBI" id="CHEBI:37565"/>
        <dbReference type="ChEBI" id="CHEBI:43474"/>
        <dbReference type="ChEBI" id="CHEBI:58189"/>
    </reaction>
    <physiologicalReaction direction="left-to-right" evidence="6">
        <dbReference type="Rhea" id="RHEA:19670"/>
    </physiologicalReaction>
</comment>
<evidence type="ECO:0000313" key="9">
    <source>
        <dbReference type="Proteomes" id="UP000680158"/>
    </source>
</evidence>
<accession>A0A941I3E3</accession>
<dbReference type="GO" id="GO:0000166">
    <property type="term" value="F:nucleotide binding"/>
    <property type="evidence" value="ECO:0007669"/>
    <property type="project" value="UniProtKB-KW"/>
</dbReference>
<organism evidence="8 9">
    <name type="scientific">Undibacterium baiyunense</name>
    <dbReference type="NCBI Taxonomy" id="2828731"/>
    <lineage>
        <taxon>Bacteria</taxon>
        <taxon>Pseudomonadati</taxon>
        <taxon>Pseudomonadota</taxon>
        <taxon>Betaproteobacteria</taxon>
        <taxon>Burkholderiales</taxon>
        <taxon>Oxalobacteraceae</taxon>
        <taxon>Undibacterium</taxon>
    </lineage>
</organism>
<evidence type="ECO:0000313" key="8">
    <source>
        <dbReference type="EMBL" id="MBR7746840.1"/>
    </source>
</evidence>
<dbReference type="Gene3D" id="3.40.50.300">
    <property type="entry name" value="P-loop containing nucleotide triphosphate hydrolases"/>
    <property type="match status" value="1"/>
</dbReference>
<evidence type="ECO:0000256" key="5">
    <source>
        <dbReference type="ARBA" id="ARBA00045658"/>
    </source>
</evidence>
<dbReference type="Proteomes" id="UP000680158">
    <property type="component" value="Unassembled WGS sequence"/>
</dbReference>
<comment type="caution">
    <text evidence="8">The sequence shown here is derived from an EMBL/GenBank/DDBJ whole genome shotgun (WGS) entry which is preliminary data.</text>
</comment>
<keyword evidence="1" id="KW-0547">Nucleotide-binding</keyword>
<keyword evidence="3" id="KW-0143">Chaperone</keyword>
<dbReference type="InterPro" id="IPR011629">
    <property type="entry name" value="CobW-like_C"/>
</dbReference>
<keyword evidence="2" id="KW-0378">Hydrolase</keyword>
<dbReference type="InterPro" id="IPR036627">
    <property type="entry name" value="CobW-likC_sf"/>
</dbReference>
<reference evidence="8 9" key="1">
    <citation type="submission" date="2021-04" db="EMBL/GenBank/DDBJ databases">
        <title>novel species isolated from subtropical streams in China.</title>
        <authorList>
            <person name="Lu H."/>
        </authorList>
    </citation>
    <scope>NUCLEOTIDE SEQUENCE [LARGE SCALE GENOMIC DNA]</scope>
    <source>
        <strain evidence="8 9">BYS107W</strain>
    </source>
</reference>
<dbReference type="SMART" id="SM00833">
    <property type="entry name" value="CobW_C"/>
    <property type="match status" value="1"/>
</dbReference>
<dbReference type="PANTHER" id="PTHR43603">
    <property type="entry name" value="COBW DOMAIN-CONTAINING PROTEIN DDB_G0274527"/>
    <property type="match status" value="1"/>
</dbReference>
<gene>
    <name evidence="8" type="primary">zigA</name>
    <name evidence="8" type="ORF">KDM92_09630</name>
</gene>